<evidence type="ECO:0000256" key="1">
    <source>
        <dbReference type="ARBA" id="ARBA00004651"/>
    </source>
</evidence>
<dbReference type="InterPro" id="IPR049142">
    <property type="entry name" value="MS_channel_1st"/>
</dbReference>
<feature type="transmembrane region" description="Helical" evidence="7">
    <location>
        <begin position="92"/>
        <end position="116"/>
    </location>
</feature>
<evidence type="ECO:0000259" key="8">
    <source>
        <dbReference type="Pfam" id="PF00924"/>
    </source>
</evidence>
<dbReference type="Gene3D" id="1.10.287.1260">
    <property type="match status" value="1"/>
</dbReference>
<dbReference type="InterPro" id="IPR023408">
    <property type="entry name" value="MscS_beta-dom_sf"/>
</dbReference>
<evidence type="ECO:0000256" key="7">
    <source>
        <dbReference type="SAM" id="Phobius"/>
    </source>
</evidence>
<dbReference type="InterPro" id="IPR011014">
    <property type="entry name" value="MscS_channel_TM-2"/>
</dbReference>
<dbReference type="Proteomes" id="UP000003477">
    <property type="component" value="Unassembled WGS sequence"/>
</dbReference>
<evidence type="ECO:0000256" key="4">
    <source>
        <dbReference type="ARBA" id="ARBA00022692"/>
    </source>
</evidence>
<accession>G5JBF6</accession>
<comment type="subcellular location">
    <subcellularLocation>
        <location evidence="1">Cell membrane</location>
        <topology evidence="1">Multi-pass membrane protein</topology>
    </subcellularLocation>
</comment>
<dbReference type="InterPro" id="IPR011066">
    <property type="entry name" value="MscS_channel_C_sf"/>
</dbReference>
<organism evidence="10 11">
    <name type="scientific">Crocosphaera watsonii WH 0003</name>
    <dbReference type="NCBI Taxonomy" id="423471"/>
    <lineage>
        <taxon>Bacteria</taxon>
        <taxon>Bacillati</taxon>
        <taxon>Cyanobacteriota</taxon>
        <taxon>Cyanophyceae</taxon>
        <taxon>Oscillatoriophycideae</taxon>
        <taxon>Chroococcales</taxon>
        <taxon>Aphanothecaceae</taxon>
        <taxon>Crocosphaera</taxon>
    </lineage>
</organism>
<feature type="domain" description="Mechanosensitive ion channel MscS" evidence="8">
    <location>
        <begin position="176"/>
        <end position="241"/>
    </location>
</feature>
<comment type="caution">
    <text evidence="10">The sequence shown here is derived from an EMBL/GenBank/DDBJ whole genome shotgun (WGS) entry which is preliminary data.</text>
</comment>
<dbReference type="GeneID" id="88768150"/>
<dbReference type="SUPFAM" id="SSF50182">
    <property type="entry name" value="Sm-like ribonucleoproteins"/>
    <property type="match status" value="1"/>
</dbReference>
<dbReference type="SUPFAM" id="SSF82861">
    <property type="entry name" value="Mechanosensitive channel protein MscS (YggB), transmembrane region"/>
    <property type="match status" value="1"/>
</dbReference>
<feature type="transmembrane region" description="Helical" evidence="7">
    <location>
        <begin position="53"/>
        <end position="80"/>
    </location>
</feature>
<evidence type="ECO:0000256" key="5">
    <source>
        <dbReference type="ARBA" id="ARBA00022989"/>
    </source>
</evidence>
<proteinExistence type="inferred from homology"/>
<dbReference type="GO" id="GO:0005886">
    <property type="term" value="C:plasma membrane"/>
    <property type="evidence" value="ECO:0007669"/>
    <property type="project" value="UniProtKB-SubCell"/>
</dbReference>
<feature type="transmembrane region" description="Helical" evidence="7">
    <location>
        <begin position="128"/>
        <end position="147"/>
    </location>
</feature>
<dbReference type="Gene3D" id="3.30.70.100">
    <property type="match status" value="1"/>
</dbReference>
<protein>
    <submittedName>
        <fullName evidence="10">MscS Mechanosensitive ion channel</fullName>
    </submittedName>
</protein>
<keyword evidence="4 7" id="KW-0812">Transmembrane</keyword>
<dbReference type="AlphaFoldDB" id="G5JBF6"/>
<feature type="transmembrane region" description="Helical" evidence="7">
    <location>
        <begin position="12"/>
        <end position="32"/>
    </location>
</feature>
<dbReference type="RefSeq" id="WP_007312596.1">
    <property type="nucleotide sequence ID" value="NZ_AESD01000715.1"/>
</dbReference>
<evidence type="ECO:0000313" key="10">
    <source>
        <dbReference type="EMBL" id="EHJ10482.1"/>
    </source>
</evidence>
<feature type="domain" description="Mechanosensitive ion channel transmembrane helices 2/3" evidence="9">
    <location>
        <begin position="133"/>
        <end position="173"/>
    </location>
</feature>
<evidence type="ECO:0000259" key="9">
    <source>
        <dbReference type="Pfam" id="PF21088"/>
    </source>
</evidence>
<name>G5JBF6_CROWT</name>
<keyword evidence="6 7" id="KW-0472">Membrane</keyword>
<keyword evidence="5 7" id="KW-1133">Transmembrane helix</keyword>
<evidence type="ECO:0000256" key="6">
    <source>
        <dbReference type="ARBA" id="ARBA00023136"/>
    </source>
</evidence>
<dbReference type="GO" id="GO:0055085">
    <property type="term" value="P:transmembrane transport"/>
    <property type="evidence" value="ECO:0007669"/>
    <property type="project" value="InterPro"/>
</dbReference>
<evidence type="ECO:0000313" key="11">
    <source>
        <dbReference type="Proteomes" id="UP000003477"/>
    </source>
</evidence>
<keyword evidence="3" id="KW-1003">Cell membrane</keyword>
<evidence type="ECO:0000256" key="3">
    <source>
        <dbReference type="ARBA" id="ARBA00022475"/>
    </source>
</evidence>
<dbReference type="PANTHER" id="PTHR30566:SF25">
    <property type="entry name" value="INNER MEMBRANE PROTEIN"/>
    <property type="match status" value="1"/>
</dbReference>
<dbReference type="PATRIC" id="fig|423471.3.peg.4470"/>
<reference evidence="10 11" key="1">
    <citation type="journal article" date="2011" name="Front. Microbiol.">
        <title>Two Strains of Crocosphaera watsonii with Highly Conserved Genomes are Distinguished by Strain-Specific Features.</title>
        <authorList>
            <person name="Bench S.R."/>
            <person name="Ilikchyan I.N."/>
            <person name="Tripp H.J."/>
            <person name="Zehr J.P."/>
        </authorList>
    </citation>
    <scope>NUCLEOTIDE SEQUENCE [LARGE SCALE GENOMIC DNA]</scope>
    <source>
        <strain evidence="10 11">WH 0003</strain>
    </source>
</reference>
<dbReference type="Gene3D" id="2.30.30.60">
    <property type="match status" value="1"/>
</dbReference>
<gene>
    <name evidence="10" type="ORF">CWATWH0003_4772</name>
</gene>
<dbReference type="InterPro" id="IPR010920">
    <property type="entry name" value="LSM_dom_sf"/>
</dbReference>
<dbReference type="PANTHER" id="PTHR30566">
    <property type="entry name" value="YNAI-RELATED MECHANOSENSITIVE ION CHANNEL"/>
    <property type="match status" value="1"/>
</dbReference>
<dbReference type="Pfam" id="PF00924">
    <property type="entry name" value="MS_channel_2nd"/>
    <property type="match status" value="1"/>
</dbReference>
<sequence length="367" mass="41079">MNFSFNITIQDVIKMVSPLLAILCGFILGIVFEKRVIKNIQKLAAKTHWKYDTIIIDSIQGFSILWFSLGGVAVATNIYPIPPAIQLIINKFLIATFLASATLIVSRLLVGLLKAYTTNEQGISPLTSLFELLTKVVIYSLGVLIILQSIGIQITPLLTALGVGGVSLGLALQSPLTNLISGVSIVMSGKVQPGNYIRLASGESGYVVDVELKYTVLQEITDNLLVLPNSKILSGSFKNFSLPNKFFVLPVTLDVDYNSDLETVERITLEVANSLLEKRVIEYESLEESNEEDLNKPFIRYNQFDYFSINLTIYLTIYEQEFFEHLEIKHQFLKELHKRYKAEGIEIPFPIQSGYLPPKKVDDTYAN</sequence>
<dbReference type="Pfam" id="PF21088">
    <property type="entry name" value="MS_channel_1st"/>
    <property type="match status" value="1"/>
</dbReference>
<dbReference type="EMBL" id="AESD01000715">
    <property type="protein sequence ID" value="EHJ10482.1"/>
    <property type="molecule type" value="Genomic_DNA"/>
</dbReference>
<dbReference type="SUPFAM" id="SSF82689">
    <property type="entry name" value="Mechanosensitive channel protein MscS (YggB), C-terminal domain"/>
    <property type="match status" value="1"/>
</dbReference>
<evidence type="ECO:0000256" key="2">
    <source>
        <dbReference type="ARBA" id="ARBA00008017"/>
    </source>
</evidence>
<comment type="similarity">
    <text evidence="2">Belongs to the MscS (TC 1.A.23) family.</text>
</comment>
<dbReference type="InterPro" id="IPR006685">
    <property type="entry name" value="MscS_channel_2nd"/>
</dbReference>